<evidence type="ECO:0000313" key="2">
    <source>
        <dbReference type="EMBL" id="GGO16651.1"/>
    </source>
</evidence>
<keyword evidence="3" id="KW-1185">Reference proteome</keyword>
<dbReference type="EMBL" id="BMOV01000012">
    <property type="protein sequence ID" value="GGO16651.1"/>
    <property type="molecule type" value="Genomic_DNA"/>
</dbReference>
<gene>
    <name evidence="2" type="ORF">GCM10007972_25980</name>
</gene>
<proteinExistence type="predicted"/>
<organism evidence="2 3">
    <name type="scientific">Iodidimonas muriae</name>
    <dbReference type="NCBI Taxonomy" id="261467"/>
    <lineage>
        <taxon>Bacteria</taxon>
        <taxon>Pseudomonadati</taxon>
        <taxon>Pseudomonadota</taxon>
        <taxon>Alphaproteobacteria</taxon>
        <taxon>Iodidimonadales</taxon>
        <taxon>Iodidimonadaceae</taxon>
        <taxon>Iodidimonas</taxon>
    </lineage>
</organism>
<comment type="caution">
    <text evidence="2">The sequence shown here is derived from an EMBL/GenBank/DDBJ whole genome shotgun (WGS) entry which is preliminary data.</text>
</comment>
<dbReference type="Proteomes" id="UP000602381">
    <property type="component" value="Unassembled WGS sequence"/>
</dbReference>
<keyword evidence="1" id="KW-0732">Signal</keyword>
<evidence type="ECO:0000256" key="1">
    <source>
        <dbReference type="SAM" id="SignalP"/>
    </source>
</evidence>
<feature type="signal peptide" evidence="1">
    <location>
        <begin position="1"/>
        <end position="16"/>
    </location>
</feature>
<accession>A0ABQ2LI75</accession>
<feature type="chain" id="PRO_5046064756" evidence="1">
    <location>
        <begin position="17"/>
        <end position="122"/>
    </location>
</feature>
<name>A0ABQ2LI75_9PROT</name>
<reference evidence="3" key="1">
    <citation type="journal article" date="2019" name="Int. J. Syst. Evol. Microbiol.">
        <title>The Global Catalogue of Microorganisms (GCM) 10K type strain sequencing project: providing services to taxonomists for standard genome sequencing and annotation.</title>
        <authorList>
            <consortium name="The Broad Institute Genomics Platform"/>
            <consortium name="The Broad Institute Genome Sequencing Center for Infectious Disease"/>
            <person name="Wu L."/>
            <person name="Ma J."/>
        </authorList>
    </citation>
    <scope>NUCLEOTIDE SEQUENCE [LARGE SCALE GENOMIC DNA]</scope>
    <source>
        <strain evidence="3">JCM 17843</strain>
    </source>
</reference>
<protein>
    <submittedName>
        <fullName evidence="2">Uncharacterized protein</fullName>
    </submittedName>
</protein>
<sequence length="122" mass="13206">MLMATTLMLISGAVHAQTLEQLRTAPKSAERNTEATIGAYAAGYKAGFLCSALFNGGKTRDQIEADELTGIYPLVEDQARQLQAEIDYQAKRVSVAYDRKRMVTAPSPHSAHGLWPKASAPV</sequence>
<evidence type="ECO:0000313" key="3">
    <source>
        <dbReference type="Proteomes" id="UP000602381"/>
    </source>
</evidence>